<evidence type="ECO:0000256" key="8">
    <source>
        <dbReference type="ARBA" id="ARBA00023170"/>
    </source>
</evidence>
<evidence type="ECO:0000256" key="2">
    <source>
        <dbReference type="ARBA" id="ARBA00022475"/>
    </source>
</evidence>
<dbReference type="GO" id="GO:0005886">
    <property type="term" value="C:plasma membrane"/>
    <property type="evidence" value="ECO:0007669"/>
    <property type="project" value="UniProtKB-SubCell"/>
</dbReference>
<feature type="transmembrane region" description="Helical" evidence="10">
    <location>
        <begin position="282"/>
        <end position="305"/>
    </location>
</feature>
<reference evidence="11" key="1">
    <citation type="journal article" date="2023" name="G3 (Bethesda)">
        <title>Whole genome assemblies of Zophobas morio and Tenebrio molitor.</title>
        <authorList>
            <person name="Kaur S."/>
            <person name="Stinson S.A."/>
            <person name="diCenzo G.C."/>
        </authorList>
    </citation>
    <scope>NUCLEOTIDE SEQUENCE</scope>
    <source>
        <strain evidence="11">QUZm001</strain>
    </source>
</reference>
<dbReference type="GO" id="GO:0004984">
    <property type="term" value="F:olfactory receptor activity"/>
    <property type="evidence" value="ECO:0007669"/>
    <property type="project" value="InterPro"/>
</dbReference>
<keyword evidence="5 10" id="KW-0552">Olfaction</keyword>
<evidence type="ECO:0000256" key="6">
    <source>
        <dbReference type="ARBA" id="ARBA00022989"/>
    </source>
</evidence>
<accession>A0AA38MHB3</accession>
<dbReference type="AlphaFoldDB" id="A0AA38MHB3"/>
<comment type="subcellular location">
    <subcellularLocation>
        <location evidence="1 10">Cell membrane</location>
        <topology evidence="1 10">Multi-pass membrane protein</topology>
    </subcellularLocation>
</comment>
<keyword evidence="12" id="KW-1185">Reference proteome</keyword>
<sequence>MTFQYSEIKNEHLQFIITYYSRSGLRSSSGFIQKFISVYVLYPLFLIFYTLVILNFRYKHDTIFDFVEIFSSVSSFANLLSRKTALVVDGHLFDDIIKEIPRFWKYDLCGKNDEKNKYSARMALCVKFIKFLWISGVVSLTFHSSAPIFVKEMSLPHACWIPGDIFAFRVIIYTLEVIFYIEVVFLLGVFDGFYLLMCTELKIQLELLEKAVNAIEFRADEDLTNENKCWEKLKECSRYHKFLLSVHRKLNKAFSGFFVCQYFFTVGGTCVPLFVICNESSSLTQVVEGAFIIVLANVLIAMVFIPSSLVEIEAEQLSYAIYNIDWYNAKLPKNRKFVLFWLRQTQIPLEMTGAGILKINRPVMLQIQRLGFSVSSLLAGLT</sequence>
<feature type="transmembrane region" description="Helical" evidence="10">
    <location>
        <begin position="131"/>
        <end position="150"/>
    </location>
</feature>
<dbReference type="InterPro" id="IPR004117">
    <property type="entry name" value="7tm6_olfct_rcpt"/>
</dbReference>
<evidence type="ECO:0000256" key="3">
    <source>
        <dbReference type="ARBA" id="ARBA00022606"/>
    </source>
</evidence>
<comment type="caution">
    <text evidence="11">The sequence shown here is derived from an EMBL/GenBank/DDBJ whole genome shotgun (WGS) entry which is preliminary data.</text>
</comment>
<comment type="similarity">
    <text evidence="10">Belongs to the insect chemoreceptor superfamily. Heteromeric odorant receptor channel (TC 1.A.69) family.</text>
</comment>
<evidence type="ECO:0000256" key="9">
    <source>
        <dbReference type="ARBA" id="ARBA00023224"/>
    </source>
</evidence>
<evidence type="ECO:0000256" key="10">
    <source>
        <dbReference type="RuleBase" id="RU351113"/>
    </source>
</evidence>
<keyword evidence="8 10" id="KW-0675">Receptor</keyword>
<organism evidence="11 12">
    <name type="scientific">Zophobas morio</name>
    <dbReference type="NCBI Taxonomy" id="2755281"/>
    <lineage>
        <taxon>Eukaryota</taxon>
        <taxon>Metazoa</taxon>
        <taxon>Ecdysozoa</taxon>
        <taxon>Arthropoda</taxon>
        <taxon>Hexapoda</taxon>
        <taxon>Insecta</taxon>
        <taxon>Pterygota</taxon>
        <taxon>Neoptera</taxon>
        <taxon>Endopterygota</taxon>
        <taxon>Coleoptera</taxon>
        <taxon>Polyphaga</taxon>
        <taxon>Cucujiformia</taxon>
        <taxon>Tenebrionidae</taxon>
        <taxon>Zophobas</taxon>
    </lineage>
</organism>
<dbReference type="Proteomes" id="UP001168821">
    <property type="component" value="Unassembled WGS sequence"/>
</dbReference>
<evidence type="ECO:0000256" key="1">
    <source>
        <dbReference type="ARBA" id="ARBA00004651"/>
    </source>
</evidence>
<dbReference type="PANTHER" id="PTHR21137">
    <property type="entry name" value="ODORANT RECEPTOR"/>
    <property type="match status" value="1"/>
</dbReference>
<evidence type="ECO:0000313" key="12">
    <source>
        <dbReference type="Proteomes" id="UP001168821"/>
    </source>
</evidence>
<feature type="transmembrane region" description="Helical" evidence="10">
    <location>
        <begin position="170"/>
        <end position="196"/>
    </location>
</feature>
<comment type="caution">
    <text evidence="10">Lacks conserved residue(s) required for the propagation of feature annotation.</text>
</comment>
<keyword evidence="6 10" id="KW-1133">Transmembrane helix</keyword>
<evidence type="ECO:0000256" key="5">
    <source>
        <dbReference type="ARBA" id="ARBA00022725"/>
    </source>
</evidence>
<keyword evidence="3 10" id="KW-0716">Sensory transduction</keyword>
<keyword evidence="7 10" id="KW-0472">Membrane</keyword>
<dbReference type="PANTHER" id="PTHR21137:SF35">
    <property type="entry name" value="ODORANT RECEPTOR 19A-RELATED"/>
    <property type="match status" value="1"/>
</dbReference>
<keyword evidence="2" id="KW-1003">Cell membrane</keyword>
<gene>
    <name evidence="11" type="ORF">Zmor_015516</name>
</gene>
<protein>
    <recommendedName>
        <fullName evidence="10">Odorant receptor</fullName>
    </recommendedName>
</protein>
<evidence type="ECO:0000256" key="4">
    <source>
        <dbReference type="ARBA" id="ARBA00022692"/>
    </source>
</evidence>
<name>A0AA38MHB3_9CUCU</name>
<dbReference type="GO" id="GO:0005549">
    <property type="term" value="F:odorant binding"/>
    <property type="evidence" value="ECO:0007669"/>
    <property type="project" value="InterPro"/>
</dbReference>
<proteinExistence type="inferred from homology"/>
<dbReference type="EMBL" id="JALNTZ010000004">
    <property type="protein sequence ID" value="KAJ3656437.1"/>
    <property type="molecule type" value="Genomic_DNA"/>
</dbReference>
<keyword evidence="9 10" id="KW-0807">Transducer</keyword>
<dbReference type="Pfam" id="PF02949">
    <property type="entry name" value="7tm_6"/>
    <property type="match status" value="1"/>
</dbReference>
<evidence type="ECO:0000313" key="11">
    <source>
        <dbReference type="EMBL" id="KAJ3656437.1"/>
    </source>
</evidence>
<keyword evidence="4 10" id="KW-0812">Transmembrane</keyword>
<evidence type="ECO:0000256" key="7">
    <source>
        <dbReference type="ARBA" id="ARBA00023136"/>
    </source>
</evidence>
<feature type="transmembrane region" description="Helical" evidence="10">
    <location>
        <begin position="253"/>
        <end position="276"/>
    </location>
</feature>
<dbReference type="GO" id="GO:0007165">
    <property type="term" value="P:signal transduction"/>
    <property type="evidence" value="ECO:0007669"/>
    <property type="project" value="UniProtKB-KW"/>
</dbReference>
<feature type="transmembrane region" description="Helical" evidence="10">
    <location>
        <begin position="36"/>
        <end position="56"/>
    </location>
</feature>